<evidence type="ECO:0000259" key="2">
    <source>
        <dbReference type="Pfam" id="PF16862"/>
    </source>
</evidence>
<feature type="domain" description="Beta-glucuronidase C-terminal" evidence="2">
    <location>
        <begin position="399"/>
        <end position="502"/>
    </location>
</feature>
<proteinExistence type="predicted"/>
<dbReference type="RefSeq" id="XP_046050697.1">
    <property type="nucleotide sequence ID" value="XM_046187456.1"/>
</dbReference>
<dbReference type="GeneID" id="70217410"/>
<dbReference type="Gene3D" id="3.20.20.80">
    <property type="entry name" value="Glycosidases"/>
    <property type="match status" value="1"/>
</dbReference>
<dbReference type="PANTHER" id="PTHR36183:SF3">
    <property type="entry name" value="BETA-GLUCURONIDASE C-TERMINAL DOMAIN-CONTAINING PROTEIN"/>
    <property type="match status" value="1"/>
</dbReference>
<feature type="signal peptide" evidence="1">
    <location>
        <begin position="1"/>
        <end position="22"/>
    </location>
</feature>
<sequence length="505" mass="54282">MRFVTSCAVLLAVAHPRALVEGKPIVINVPKTASDDAALLDPSPISFSLPFAGLPGYFPGIPLTLKCLRTFKDATSQWPPELLSEYSFILTWLMATDYLSRDYSTFDPNLTVPNVITGTAPTGQGISTYGPLLMQLVADYQGPIVWGLNRGGNNITNTIAAAKAAIKKLPSLYALELGNEPVIFGATKQPIASTGDEWTPQADAESESEWQTAIGHAINRNHIFQAASYYQKTTQGWSAANYFKYANVSADKYIRVFSHHNYPQSAVSDKEDPPNVEALMSHINVTKNVGLYKDDVKAARARGFDYVFGETNSVSGNGSPGQGETFATGLWALDYALQAASVGIKRLYFHQGTAGKSYYVWFNEKGVLSPLYGGYVAAQAMAGGSRIKSLDDGSTNYAGYSIYGADAKVKKVVLINTDFFDGNGTRSAQEFVLEGLAGKQVSALRLTAKSSLSRQDDGEAPTFGTVSVDDNTCQPSGKFVVEKVVIKGGSASFRLAASEALLITL</sequence>
<dbReference type="InterPro" id="IPR013780">
    <property type="entry name" value="Glyco_hydro_b"/>
</dbReference>
<dbReference type="PANTHER" id="PTHR36183">
    <property type="entry name" value="BETA-GLUCURONIDASE"/>
    <property type="match status" value="1"/>
</dbReference>
<accession>A0A9P9HDX5</accession>
<keyword evidence="4" id="KW-1185">Reference proteome</keyword>
<keyword evidence="1" id="KW-0732">Signal</keyword>
<dbReference type="AlphaFoldDB" id="A0A9P9HDX5"/>
<name>A0A9P9HDX5_FUSRE</name>
<organism evidence="3 4">
    <name type="scientific">Fusarium redolens</name>
    <dbReference type="NCBI Taxonomy" id="48865"/>
    <lineage>
        <taxon>Eukaryota</taxon>
        <taxon>Fungi</taxon>
        <taxon>Dikarya</taxon>
        <taxon>Ascomycota</taxon>
        <taxon>Pezizomycotina</taxon>
        <taxon>Sordariomycetes</taxon>
        <taxon>Hypocreomycetidae</taxon>
        <taxon>Hypocreales</taxon>
        <taxon>Nectriaceae</taxon>
        <taxon>Fusarium</taxon>
        <taxon>Fusarium redolens species complex</taxon>
    </lineage>
</organism>
<dbReference type="InterPro" id="IPR017853">
    <property type="entry name" value="GH"/>
</dbReference>
<dbReference type="Gene3D" id="2.60.40.1180">
    <property type="entry name" value="Golgi alpha-mannosidase II"/>
    <property type="match status" value="1"/>
</dbReference>
<dbReference type="SUPFAM" id="SSF51445">
    <property type="entry name" value="(Trans)glycosidases"/>
    <property type="match status" value="1"/>
</dbReference>
<protein>
    <recommendedName>
        <fullName evidence="2">Beta-glucuronidase C-terminal domain-containing protein</fullName>
    </recommendedName>
</protein>
<comment type="caution">
    <text evidence="3">The sequence shown here is derived from an EMBL/GenBank/DDBJ whole genome shotgun (WGS) entry which is preliminary data.</text>
</comment>
<reference evidence="3" key="1">
    <citation type="journal article" date="2021" name="Nat. Commun.">
        <title>Genetic determinants of endophytism in the Arabidopsis root mycobiome.</title>
        <authorList>
            <person name="Mesny F."/>
            <person name="Miyauchi S."/>
            <person name="Thiergart T."/>
            <person name="Pickel B."/>
            <person name="Atanasova L."/>
            <person name="Karlsson M."/>
            <person name="Huettel B."/>
            <person name="Barry K.W."/>
            <person name="Haridas S."/>
            <person name="Chen C."/>
            <person name="Bauer D."/>
            <person name="Andreopoulos W."/>
            <person name="Pangilinan J."/>
            <person name="LaButti K."/>
            <person name="Riley R."/>
            <person name="Lipzen A."/>
            <person name="Clum A."/>
            <person name="Drula E."/>
            <person name="Henrissat B."/>
            <person name="Kohler A."/>
            <person name="Grigoriev I.V."/>
            <person name="Martin F.M."/>
            <person name="Hacquard S."/>
        </authorList>
    </citation>
    <scope>NUCLEOTIDE SEQUENCE</scope>
    <source>
        <strain evidence="3">MPI-CAGE-AT-0023</strain>
    </source>
</reference>
<evidence type="ECO:0000256" key="1">
    <source>
        <dbReference type="SAM" id="SignalP"/>
    </source>
</evidence>
<dbReference type="EMBL" id="JAGMUX010000006">
    <property type="protein sequence ID" value="KAH7255128.1"/>
    <property type="molecule type" value="Genomic_DNA"/>
</dbReference>
<evidence type="ECO:0000313" key="4">
    <source>
        <dbReference type="Proteomes" id="UP000720189"/>
    </source>
</evidence>
<dbReference type="Proteomes" id="UP000720189">
    <property type="component" value="Unassembled WGS sequence"/>
</dbReference>
<feature type="chain" id="PRO_5040457522" description="Beta-glucuronidase C-terminal domain-containing protein" evidence="1">
    <location>
        <begin position="23"/>
        <end position="505"/>
    </location>
</feature>
<dbReference type="Pfam" id="PF16862">
    <property type="entry name" value="Glyco_hydro_79C"/>
    <property type="match status" value="1"/>
</dbReference>
<gene>
    <name evidence="3" type="ORF">BKA55DRAFT_508690</name>
</gene>
<dbReference type="OrthoDB" id="2796951at2759"/>
<dbReference type="InterPro" id="IPR052974">
    <property type="entry name" value="GH79_Enzymes"/>
</dbReference>
<evidence type="ECO:0000313" key="3">
    <source>
        <dbReference type="EMBL" id="KAH7255128.1"/>
    </source>
</evidence>
<dbReference type="InterPro" id="IPR031728">
    <property type="entry name" value="GlcAase_C"/>
</dbReference>